<dbReference type="RefSeq" id="WP_338275627.1">
    <property type="nucleotide sequence ID" value="NZ_AP027266.1"/>
</dbReference>
<feature type="signal peptide" evidence="1">
    <location>
        <begin position="1"/>
        <end position="25"/>
    </location>
</feature>
<proteinExistence type="predicted"/>
<accession>A0AA48HGE0</accession>
<dbReference type="EMBL" id="AP027266">
    <property type="protein sequence ID" value="BDW85119.1"/>
    <property type="molecule type" value="Genomic_DNA"/>
</dbReference>
<feature type="chain" id="PRO_5041375675" description="Lipoprotein" evidence="1">
    <location>
        <begin position="26"/>
        <end position="152"/>
    </location>
</feature>
<evidence type="ECO:0008006" key="4">
    <source>
        <dbReference type="Google" id="ProtNLM"/>
    </source>
</evidence>
<keyword evidence="1" id="KW-0732">Signal</keyword>
<gene>
    <name evidence="2" type="ORF">MACH21_12960</name>
</gene>
<sequence>MRRLILASLAASLLSACVTETVYHAAGVTLATRDADIAGCERHALSRFPVQTQIRYTPRVYVPPRQVCNSAGSCTIRPGYFDGGDPYTVDLNENFRRTAFAGCMGARGYTEVGLPRCEEGEAIVLSTTMPPLTGGTCLYRPAPGPALIVNPA</sequence>
<evidence type="ECO:0000256" key="1">
    <source>
        <dbReference type="SAM" id="SignalP"/>
    </source>
</evidence>
<dbReference type="Proteomes" id="UP001337723">
    <property type="component" value="Chromosome"/>
</dbReference>
<dbReference type="KEGG" id="rmai:MACH21_12960"/>
<dbReference type="AlphaFoldDB" id="A0AA48HGE0"/>
<reference evidence="2 3" key="1">
    <citation type="submission" date="2023-01" db="EMBL/GenBank/DDBJ databases">
        <title>Complete genome sequence of Roseicyclus marinus strain Dej080120_10.</title>
        <authorList>
            <person name="Ueki S."/>
            <person name="Maruyama F."/>
        </authorList>
    </citation>
    <scope>NUCLEOTIDE SEQUENCE [LARGE SCALE GENOMIC DNA]</scope>
    <source>
        <strain evidence="2 3">Dej080120_10</strain>
    </source>
</reference>
<evidence type="ECO:0000313" key="2">
    <source>
        <dbReference type="EMBL" id="BDW85119.1"/>
    </source>
</evidence>
<evidence type="ECO:0000313" key="3">
    <source>
        <dbReference type="Proteomes" id="UP001337723"/>
    </source>
</evidence>
<dbReference type="PROSITE" id="PS51257">
    <property type="entry name" value="PROKAR_LIPOPROTEIN"/>
    <property type="match status" value="1"/>
</dbReference>
<keyword evidence="3" id="KW-1185">Reference proteome</keyword>
<protein>
    <recommendedName>
        <fullName evidence="4">Lipoprotein</fullName>
    </recommendedName>
</protein>
<organism evidence="2 3">
    <name type="scientific">Roseicyclus marinus</name>
    <dbReference type="NCBI Taxonomy" id="2161673"/>
    <lineage>
        <taxon>Bacteria</taxon>
        <taxon>Pseudomonadati</taxon>
        <taxon>Pseudomonadota</taxon>
        <taxon>Alphaproteobacteria</taxon>
        <taxon>Rhodobacterales</taxon>
        <taxon>Roseobacteraceae</taxon>
        <taxon>Roseicyclus</taxon>
    </lineage>
</organism>
<name>A0AA48HGE0_9RHOB</name>